<evidence type="ECO:0000256" key="1">
    <source>
        <dbReference type="SAM" id="MobiDB-lite"/>
    </source>
</evidence>
<sequence length="80" mass="8563">MEHRSCGTGAGPAISPAAPSARLTVPPDGVFGIGDLWPSEKNHCLLQLVKSFLHMAKKRQKIPHGSIIRHPAASNSMLQI</sequence>
<keyword evidence="3" id="KW-1185">Reference proteome</keyword>
<feature type="compositionally biased region" description="Low complexity" evidence="1">
    <location>
        <begin position="11"/>
        <end position="21"/>
    </location>
</feature>
<feature type="region of interest" description="Disordered" evidence="1">
    <location>
        <begin position="1"/>
        <end position="21"/>
    </location>
</feature>
<dbReference type="AlphaFoldDB" id="A0AAV7AWZ4"/>
<evidence type="ECO:0000313" key="2">
    <source>
        <dbReference type="EMBL" id="KAG8564497.1"/>
    </source>
</evidence>
<organism evidence="2 3">
    <name type="scientific">Engystomops pustulosus</name>
    <name type="common">Tungara frog</name>
    <name type="synonym">Physalaemus pustulosus</name>
    <dbReference type="NCBI Taxonomy" id="76066"/>
    <lineage>
        <taxon>Eukaryota</taxon>
        <taxon>Metazoa</taxon>
        <taxon>Chordata</taxon>
        <taxon>Craniata</taxon>
        <taxon>Vertebrata</taxon>
        <taxon>Euteleostomi</taxon>
        <taxon>Amphibia</taxon>
        <taxon>Batrachia</taxon>
        <taxon>Anura</taxon>
        <taxon>Neobatrachia</taxon>
        <taxon>Hyloidea</taxon>
        <taxon>Leptodactylidae</taxon>
        <taxon>Leiuperinae</taxon>
        <taxon>Engystomops</taxon>
    </lineage>
</organism>
<reference evidence="2" key="1">
    <citation type="thesis" date="2020" institute="ProQuest LLC" country="789 East Eisenhower Parkway, Ann Arbor, MI, USA">
        <title>Comparative Genomics and Chromosome Evolution.</title>
        <authorList>
            <person name="Mudd A.B."/>
        </authorList>
    </citation>
    <scope>NUCLEOTIDE SEQUENCE</scope>
    <source>
        <strain evidence="2">237g6f4</strain>
        <tissue evidence="2">Blood</tissue>
    </source>
</reference>
<dbReference type="Proteomes" id="UP000824782">
    <property type="component" value="Unassembled WGS sequence"/>
</dbReference>
<proteinExistence type="predicted"/>
<dbReference type="EMBL" id="WNYA01000007">
    <property type="protein sequence ID" value="KAG8564497.1"/>
    <property type="molecule type" value="Genomic_DNA"/>
</dbReference>
<accession>A0AAV7AWZ4</accession>
<protein>
    <submittedName>
        <fullName evidence="2">Uncharacterized protein</fullName>
    </submittedName>
</protein>
<gene>
    <name evidence="2" type="ORF">GDO81_016492</name>
</gene>
<evidence type="ECO:0000313" key="3">
    <source>
        <dbReference type="Proteomes" id="UP000824782"/>
    </source>
</evidence>
<comment type="caution">
    <text evidence="2">The sequence shown here is derived from an EMBL/GenBank/DDBJ whole genome shotgun (WGS) entry which is preliminary data.</text>
</comment>
<name>A0AAV7AWZ4_ENGPU</name>